<evidence type="ECO:0000313" key="2">
    <source>
        <dbReference type="EMBL" id="KAJ8447198.1"/>
    </source>
</evidence>
<dbReference type="EMBL" id="JAKOGI010000040">
    <property type="protein sequence ID" value="KAJ8447198.1"/>
    <property type="molecule type" value="Genomic_DNA"/>
</dbReference>
<accession>A0A9Q1KQT0</accession>
<name>A0A9Q1KQT0_9CARY</name>
<feature type="region of interest" description="Disordered" evidence="1">
    <location>
        <begin position="1"/>
        <end position="32"/>
    </location>
</feature>
<evidence type="ECO:0000313" key="3">
    <source>
        <dbReference type="Proteomes" id="UP001153076"/>
    </source>
</evidence>
<feature type="compositionally biased region" description="Basic and acidic residues" evidence="1">
    <location>
        <begin position="1"/>
        <end position="10"/>
    </location>
</feature>
<dbReference type="Proteomes" id="UP001153076">
    <property type="component" value="Unassembled WGS sequence"/>
</dbReference>
<keyword evidence="3" id="KW-1185">Reference proteome</keyword>
<feature type="compositionally biased region" description="Polar residues" evidence="1">
    <location>
        <begin position="309"/>
        <end position="324"/>
    </location>
</feature>
<gene>
    <name evidence="2" type="ORF">Cgig2_030429</name>
</gene>
<feature type="region of interest" description="Disordered" evidence="1">
    <location>
        <begin position="284"/>
        <end position="339"/>
    </location>
</feature>
<organism evidence="2 3">
    <name type="scientific">Carnegiea gigantea</name>
    <dbReference type="NCBI Taxonomy" id="171969"/>
    <lineage>
        <taxon>Eukaryota</taxon>
        <taxon>Viridiplantae</taxon>
        <taxon>Streptophyta</taxon>
        <taxon>Embryophyta</taxon>
        <taxon>Tracheophyta</taxon>
        <taxon>Spermatophyta</taxon>
        <taxon>Magnoliopsida</taxon>
        <taxon>eudicotyledons</taxon>
        <taxon>Gunneridae</taxon>
        <taxon>Pentapetalae</taxon>
        <taxon>Caryophyllales</taxon>
        <taxon>Cactineae</taxon>
        <taxon>Cactaceae</taxon>
        <taxon>Cactoideae</taxon>
        <taxon>Echinocereeae</taxon>
        <taxon>Carnegiea</taxon>
    </lineage>
</organism>
<comment type="caution">
    <text evidence="2">The sequence shown here is derived from an EMBL/GenBank/DDBJ whole genome shotgun (WGS) entry which is preliminary data.</text>
</comment>
<reference evidence="2" key="1">
    <citation type="submission" date="2022-04" db="EMBL/GenBank/DDBJ databases">
        <title>Carnegiea gigantea Genome sequencing and assembly v2.</title>
        <authorList>
            <person name="Copetti D."/>
            <person name="Sanderson M.J."/>
            <person name="Burquez A."/>
            <person name="Wojciechowski M.F."/>
        </authorList>
    </citation>
    <scope>NUCLEOTIDE SEQUENCE</scope>
    <source>
        <strain evidence="2">SGP5-SGP5p</strain>
        <tissue evidence="2">Aerial part</tissue>
    </source>
</reference>
<sequence>MPAVSEERTNTDIFTPDAGVQVDPGSLSSPSSDVVETIAAGESVPSGQLGAHMVEAELVVVWEVSQVQGQSSCGEERLKSSIAKRGKRNCGNVYTSQKRSKKHGGVSAAQVAGTDSDVGGAPPGKLDDESPLVSSGNANVEPNVRPMADEGFPTGQLWVDDVDGSVHVRMVAEEGTAEDAEGTAVSGDAKVDYVHNSIDQGGDGGRKSPCDVVVDASVVVTDEKFDKGMAMEGPDVPTQSEKGATYDDPIVAGVDAVRCDTHGTEAENSAGPSTQTSAVIEGTVDKGRDGRGNPSPVAVVVTMSDKDNLPTSSEAGRGRQSPQQHPRHAGNFTSLKALV</sequence>
<evidence type="ECO:0000256" key="1">
    <source>
        <dbReference type="SAM" id="MobiDB-lite"/>
    </source>
</evidence>
<protein>
    <submittedName>
        <fullName evidence="2">Uncharacterized protein</fullName>
    </submittedName>
</protein>
<dbReference type="AlphaFoldDB" id="A0A9Q1KQT0"/>
<proteinExistence type="predicted"/>
<feature type="region of interest" description="Disordered" evidence="1">
    <location>
        <begin position="94"/>
        <end position="143"/>
    </location>
</feature>